<gene>
    <name evidence="2" type="ORF">EYF80_065149</name>
</gene>
<accession>A0A4Z2E856</accession>
<dbReference type="EMBL" id="SRLO01014462">
    <property type="protein sequence ID" value="TNN24724.1"/>
    <property type="molecule type" value="Genomic_DNA"/>
</dbReference>
<dbReference type="Proteomes" id="UP000314294">
    <property type="component" value="Unassembled WGS sequence"/>
</dbReference>
<feature type="region of interest" description="Disordered" evidence="1">
    <location>
        <begin position="85"/>
        <end position="109"/>
    </location>
</feature>
<keyword evidence="3" id="KW-1185">Reference proteome</keyword>
<reference evidence="2 3" key="1">
    <citation type="submission" date="2019-03" db="EMBL/GenBank/DDBJ databases">
        <title>First draft genome of Liparis tanakae, snailfish: a comprehensive survey of snailfish specific genes.</title>
        <authorList>
            <person name="Kim W."/>
            <person name="Song I."/>
            <person name="Jeong J.-H."/>
            <person name="Kim D."/>
            <person name="Kim S."/>
            <person name="Ryu S."/>
            <person name="Song J.Y."/>
            <person name="Lee S.K."/>
        </authorList>
    </citation>
    <scope>NUCLEOTIDE SEQUENCE [LARGE SCALE GENOMIC DNA]</scope>
    <source>
        <tissue evidence="2">Muscle</tissue>
    </source>
</reference>
<evidence type="ECO:0000313" key="2">
    <source>
        <dbReference type="EMBL" id="TNN24724.1"/>
    </source>
</evidence>
<dbReference type="AlphaFoldDB" id="A0A4Z2E856"/>
<evidence type="ECO:0000256" key="1">
    <source>
        <dbReference type="SAM" id="MobiDB-lite"/>
    </source>
</evidence>
<sequence length="109" mass="12682">MADEGNDNCFHRDKPRPLYAPPLARCHKKPPMVTRVKRYVPRPSGPASRHVIVVQSAPEKSFALRAPLHVFRDDWMLWRRRCGDERRPDNDREDASPLHDASIYLPRTS</sequence>
<protein>
    <submittedName>
        <fullName evidence="2">Uncharacterized protein</fullName>
    </submittedName>
</protein>
<evidence type="ECO:0000313" key="3">
    <source>
        <dbReference type="Proteomes" id="UP000314294"/>
    </source>
</evidence>
<name>A0A4Z2E856_9TELE</name>
<proteinExistence type="predicted"/>
<organism evidence="2 3">
    <name type="scientific">Liparis tanakae</name>
    <name type="common">Tanaka's snailfish</name>
    <dbReference type="NCBI Taxonomy" id="230148"/>
    <lineage>
        <taxon>Eukaryota</taxon>
        <taxon>Metazoa</taxon>
        <taxon>Chordata</taxon>
        <taxon>Craniata</taxon>
        <taxon>Vertebrata</taxon>
        <taxon>Euteleostomi</taxon>
        <taxon>Actinopterygii</taxon>
        <taxon>Neopterygii</taxon>
        <taxon>Teleostei</taxon>
        <taxon>Neoteleostei</taxon>
        <taxon>Acanthomorphata</taxon>
        <taxon>Eupercaria</taxon>
        <taxon>Perciformes</taxon>
        <taxon>Cottioidei</taxon>
        <taxon>Cottales</taxon>
        <taxon>Liparidae</taxon>
        <taxon>Liparis</taxon>
    </lineage>
</organism>
<feature type="compositionally biased region" description="Basic and acidic residues" evidence="1">
    <location>
        <begin position="85"/>
        <end position="97"/>
    </location>
</feature>
<comment type="caution">
    <text evidence="2">The sequence shown here is derived from an EMBL/GenBank/DDBJ whole genome shotgun (WGS) entry which is preliminary data.</text>
</comment>